<gene>
    <name evidence="2" type="ORF">BVRB_042910</name>
</gene>
<dbReference type="Proteomes" id="UP000035740">
    <property type="component" value="Unassembled WGS sequence"/>
</dbReference>
<feature type="region of interest" description="Disordered" evidence="1">
    <location>
        <begin position="1"/>
        <end position="24"/>
    </location>
</feature>
<feature type="non-terminal residue" evidence="2">
    <location>
        <position position="1"/>
    </location>
</feature>
<organism evidence="2 3">
    <name type="scientific">Beta vulgaris subsp. vulgaris</name>
    <name type="common">Beet</name>
    <dbReference type="NCBI Taxonomy" id="3555"/>
    <lineage>
        <taxon>Eukaryota</taxon>
        <taxon>Viridiplantae</taxon>
        <taxon>Streptophyta</taxon>
        <taxon>Embryophyta</taxon>
        <taxon>Tracheophyta</taxon>
        <taxon>Spermatophyta</taxon>
        <taxon>Magnoliopsida</taxon>
        <taxon>eudicotyledons</taxon>
        <taxon>Gunneridae</taxon>
        <taxon>Pentapetalae</taxon>
        <taxon>Caryophyllales</taxon>
        <taxon>Chenopodiaceae</taxon>
        <taxon>Betoideae</taxon>
        <taxon>Beta</taxon>
    </lineage>
</organism>
<evidence type="ECO:0000313" key="2">
    <source>
        <dbReference type="EMBL" id="KMS64763.1"/>
    </source>
</evidence>
<reference evidence="2 3" key="1">
    <citation type="journal article" date="2014" name="Nature">
        <title>The genome of the recently domesticated crop plant sugar beet (Beta vulgaris).</title>
        <authorList>
            <person name="Dohm J.C."/>
            <person name="Minoche A.E."/>
            <person name="Holtgrawe D."/>
            <person name="Capella-Gutierrez S."/>
            <person name="Zakrzewski F."/>
            <person name="Tafer H."/>
            <person name="Rupp O."/>
            <person name="Sorensen T.R."/>
            <person name="Stracke R."/>
            <person name="Reinhardt R."/>
            <person name="Goesmann A."/>
            <person name="Kraft T."/>
            <person name="Schulz B."/>
            <person name="Stadler P.F."/>
            <person name="Schmidt T."/>
            <person name="Gabaldon T."/>
            <person name="Lehrach H."/>
            <person name="Weisshaar B."/>
            <person name="Himmelbauer H."/>
        </authorList>
    </citation>
    <scope>NUCLEOTIDE SEQUENCE [LARGE SCALE GENOMIC DNA]</scope>
    <source>
        <tissue evidence="2">Taproot</tissue>
    </source>
</reference>
<feature type="compositionally biased region" description="Basic residues" evidence="1">
    <location>
        <begin position="159"/>
        <end position="168"/>
    </location>
</feature>
<dbReference type="EMBL" id="KQ123319">
    <property type="protein sequence ID" value="KMS64763.1"/>
    <property type="molecule type" value="Genomic_DNA"/>
</dbReference>
<evidence type="ECO:0000256" key="1">
    <source>
        <dbReference type="SAM" id="MobiDB-lite"/>
    </source>
</evidence>
<feature type="non-terminal residue" evidence="2">
    <location>
        <position position="168"/>
    </location>
</feature>
<feature type="region of interest" description="Disordered" evidence="1">
    <location>
        <begin position="140"/>
        <end position="168"/>
    </location>
</feature>
<evidence type="ECO:0000313" key="3">
    <source>
        <dbReference type="Proteomes" id="UP000035740"/>
    </source>
</evidence>
<feature type="compositionally biased region" description="Basic residues" evidence="1">
    <location>
        <begin position="140"/>
        <end position="151"/>
    </location>
</feature>
<dbReference type="Gramene" id="KMS64763">
    <property type="protein sequence ID" value="KMS64763"/>
    <property type="gene ID" value="BVRB_042910"/>
</dbReference>
<proteinExistence type="predicted"/>
<accession>A0A0J7YNQ4</accession>
<name>A0A0J7YNQ4_BETVV</name>
<protein>
    <submittedName>
        <fullName evidence="2">Uncharacterized protein</fullName>
    </submittedName>
</protein>
<sequence>VLEKQVAFIGSTQEPEVKPEDDEEIDEMEEWAKDLESMMETELKDDDAVEYDKWMKQKKNAEPVKDKVEATIEKRKKTVLRRRLKKTVTALNQINGETTMTVVMIDDEKLIDAFLHDRQKFNAMCAERPMPVAKDKARLRLGSKKRRRGHPAAHEVLPPRKRQRYHRL</sequence>
<dbReference type="AlphaFoldDB" id="A0A0J7YNQ4"/>
<keyword evidence="3" id="KW-1185">Reference proteome</keyword>